<proteinExistence type="predicted"/>
<evidence type="ECO:0000256" key="1">
    <source>
        <dbReference type="SAM" id="MobiDB-lite"/>
    </source>
</evidence>
<evidence type="ECO:0000313" key="4">
    <source>
        <dbReference type="Proteomes" id="UP000678228"/>
    </source>
</evidence>
<keyword evidence="4" id="KW-1185">Reference proteome</keyword>
<dbReference type="AlphaFoldDB" id="A0A941AMA2"/>
<accession>A0A941AMA2</accession>
<keyword evidence="2" id="KW-1133">Transmembrane helix</keyword>
<dbReference type="RefSeq" id="WP_210595942.1">
    <property type="nucleotide sequence ID" value="NZ_JAGKSQ010000002.1"/>
</dbReference>
<feature type="compositionally biased region" description="Basic and acidic residues" evidence="1">
    <location>
        <begin position="31"/>
        <end position="52"/>
    </location>
</feature>
<reference evidence="3" key="1">
    <citation type="submission" date="2021-03" db="EMBL/GenBank/DDBJ databases">
        <title>Bacillus suaedae sp. nov., isolated from Suaeda aralocaspica.</title>
        <authorList>
            <person name="Lei R.F.R."/>
        </authorList>
    </citation>
    <scope>NUCLEOTIDE SEQUENCE</scope>
    <source>
        <strain evidence="3">YZJH907-2</strain>
    </source>
</reference>
<organism evidence="3 4">
    <name type="scientific">Halalkalibacter suaedae</name>
    <dbReference type="NCBI Taxonomy" id="2822140"/>
    <lineage>
        <taxon>Bacteria</taxon>
        <taxon>Bacillati</taxon>
        <taxon>Bacillota</taxon>
        <taxon>Bacilli</taxon>
        <taxon>Bacillales</taxon>
        <taxon>Bacillaceae</taxon>
        <taxon>Halalkalibacter</taxon>
    </lineage>
</organism>
<dbReference type="EMBL" id="JAGKSQ010000002">
    <property type="protein sequence ID" value="MBP3950290.1"/>
    <property type="molecule type" value="Genomic_DNA"/>
</dbReference>
<dbReference type="Proteomes" id="UP000678228">
    <property type="component" value="Unassembled WGS sequence"/>
</dbReference>
<sequence length="277" mass="31189">MKTVQGWVLAALGILIAVIVSYDVFSTQSSEDNHGHEQGQAEEHQENGEHDHQHVVEDEVNSTIEVDVKYHNNLLTVNLVDENGEVPSLEMNHEKKMHLILVSEDLESFVHLHPEQMSDGSFTVESEHESRSYQVFVDIVPTNGAYQVQPISLHGVGHDHEEHQHQPLVESEKTVRIEDIEVTLGHEPIIAGEQANLHFSVNADVEPYLGALGHVVIVNEMVDSYIHVHPKSIEEPIFAAHFEKAGMYKLWAEFKIDGEVYAFPYVLEVLESEEGDS</sequence>
<evidence type="ECO:0000256" key="2">
    <source>
        <dbReference type="SAM" id="Phobius"/>
    </source>
</evidence>
<keyword evidence="2" id="KW-0812">Transmembrane</keyword>
<protein>
    <recommendedName>
        <fullName evidence="5">Secreted protein</fullName>
    </recommendedName>
</protein>
<comment type="caution">
    <text evidence="3">The sequence shown here is derived from an EMBL/GenBank/DDBJ whole genome shotgun (WGS) entry which is preliminary data.</text>
</comment>
<keyword evidence="2" id="KW-0472">Membrane</keyword>
<gene>
    <name evidence="3" type="ORF">J7W16_04035</name>
</gene>
<feature type="transmembrane region" description="Helical" evidence="2">
    <location>
        <begin position="6"/>
        <end position="25"/>
    </location>
</feature>
<evidence type="ECO:0000313" key="3">
    <source>
        <dbReference type="EMBL" id="MBP3950290.1"/>
    </source>
</evidence>
<name>A0A941AMA2_9BACI</name>
<feature type="region of interest" description="Disordered" evidence="1">
    <location>
        <begin position="29"/>
        <end position="52"/>
    </location>
</feature>
<evidence type="ECO:0008006" key="5">
    <source>
        <dbReference type="Google" id="ProtNLM"/>
    </source>
</evidence>